<dbReference type="Pfam" id="PF14013">
    <property type="entry name" value="MT0933_antitox"/>
    <property type="match status" value="1"/>
</dbReference>
<evidence type="ECO:0008006" key="4">
    <source>
        <dbReference type="Google" id="ProtNLM"/>
    </source>
</evidence>
<sequence length="82" mass="9498">MGIADISAVSSLLSRFRKELWMGIFDRFKSNRQMQDKTKDMSDMAERKANDRTGNKYESQVDDAQQKIEGPLGMDRDRPEQP</sequence>
<feature type="region of interest" description="Disordered" evidence="1">
    <location>
        <begin position="32"/>
        <end position="82"/>
    </location>
</feature>
<evidence type="ECO:0000313" key="3">
    <source>
        <dbReference type="Proteomes" id="UP000002785"/>
    </source>
</evidence>
<reference evidence="2" key="1">
    <citation type="submission" date="2009-10" db="EMBL/GenBank/DDBJ databases">
        <title>The genome sequence of Streptomyces sviceus strain ATCC 29083.</title>
        <authorList>
            <consortium name="The Broad Institute Genome Sequencing Platform"/>
            <consortium name="Broad Institute Microbial Sequencing Center"/>
            <person name="Fischbach M."/>
            <person name="Godfrey P."/>
            <person name="Ward D."/>
            <person name="Young S."/>
            <person name="Zeng Q."/>
            <person name="Koehrsen M."/>
            <person name="Alvarado L."/>
            <person name="Berlin A.M."/>
            <person name="Bochicchio J."/>
            <person name="Borenstein D."/>
            <person name="Chapman S.B."/>
            <person name="Chen Z."/>
            <person name="Engels R."/>
            <person name="Freedman E."/>
            <person name="Gellesch M."/>
            <person name="Goldberg J."/>
            <person name="Griggs A."/>
            <person name="Gujja S."/>
            <person name="Heilman E.R."/>
            <person name="Heiman D.I."/>
            <person name="Hepburn T.A."/>
            <person name="Howarth C."/>
            <person name="Jen D."/>
            <person name="Larson L."/>
            <person name="Lewis B."/>
            <person name="Mehta T."/>
            <person name="Park D."/>
            <person name="Pearson M."/>
            <person name="Richards J."/>
            <person name="Roberts A."/>
            <person name="Saif S."/>
            <person name="Shea T.D."/>
            <person name="Shenoy N."/>
            <person name="Sisk P."/>
            <person name="Stolte C."/>
            <person name="Sykes S.N."/>
            <person name="Thomson T."/>
            <person name="Walk T."/>
            <person name="White J."/>
            <person name="Yandava C."/>
            <person name="Straight P."/>
            <person name="Clardy J."/>
            <person name="Hung D."/>
            <person name="Kolter R."/>
            <person name="Mekalanos J."/>
            <person name="Walker S."/>
            <person name="Walsh C.T."/>
            <person name="Wieland-Brown L.C."/>
            <person name="Haas B."/>
            <person name="Nusbaum C."/>
            <person name="Birren B."/>
        </authorList>
    </citation>
    <scope>NUCLEOTIDE SEQUENCE [LARGE SCALE GENOMIC DNA]</scope>
    <source>
        <strain evidence="2">ATCC 29083</strain>
    </source>
</reference>
<evidence type="ECO:0000256" key="1">
    <source>
        <dbReference type="SAM" id="MobiDB-lite"/>
    </source>
</evidence>
<dbReference type="InterPro" id="IPR028037">
    <property type="entry name" value="Antitoxin_Rv0909/MT0933"/>
</dbReference>
<gene>
    <name evidence="2" type="ORF">SSEG_07625</name>
</gene>
<dbReference type="EMBL" id="CM000951">
    <property type="protein sequence ID" value="EDY61045.1"/>
    <property type="molecule type" value="Genomic_DNA"/>
</dbReference>
<proteinExistence type="predicted"/>
<evidence type="ECO:0000313" key="2">
    <source>
        <dbReference type="EMBL" id="EDY61045.1"/>
    </source>
</evidence>
<dbReference type="Proteomes" id="UP000002785">
    <property type="component" value="Chromosome"/>
</dbReference>
<accession>B5I7J0</accession>
<feature type="compositionally biased region" description="Basic and acidic residues" evidence="1">
    <location>
        <begin position="32"/>
        <end position="55"/>
    </location>
</feature>
<dbReference type="eggNOG" id="ENOG5030HV8">
    <property type="taxonomic scope" value="Bacteria"/>
</dbReference>
<organism evidence="2 3">
    <name type="scientific">Streptomyces sviceus (strain ATCC 29083 / DSM 924 / JCM 4929 / NBRC 13980 / NCIMB 11184 / NRRL 5439 / UC 5370)</name>
    <dbReference type="NCBI Taxonomy" id="463191"/>
    <lineage>
        <taxon>Bacteria</taxon>
        <taxon>Bacillati</taxon>
        <taxon>Actinomycetota</taxon>
        <taxon>Actinomycetes</taxon>
        <taxon>Kitasatosporales</taxon>
        <taxon>Streptomycetaceae</taxon>
        <taxon>Streptomyces</taxon>
    </lineage>
</organism>
<name>B5I7J0_STRX2</name>
<dbReference type="AlphaFoldDB" id="B5I7J0"/>
<dbReference type="HOGENOM" id="CLU_148727_4_0_11"/>
<keyword evidence="3" id="KW-1185">Reference proteome</keyword>
<protein>
    <recommendedName>
        <fullName evidence="4">Kanamycin biosynthetic protein</fullName>
    </recommendedName>
</protein>